<dbReference type="Pfam" id="PF13648">
    <property type="entry name" value="Lipocalin_4"/>
    <property type="match status" value="1"/>
</dbReference>
<reference evidence="3 4" key="1">
    <citation type="submission" date="2018-11" db="EMBL/GenBank/DDBJ databases">
        <authorList>
            <person name="Zhou Z."/>
            <person name="Wang G."/>
        </authorList>
    </citation>
    <scope>NUCLEOTIDE SEQUENCE [LARGE SCALE GENOMIC DNA]</scope>
    <source>
        <strain evidence="3 4">KCTC42998</strain>
    </source>
</reference>
<dbReference type="InterPro" id="IPR024311">
    <property type="entry name" value="Lipocalin-like"/>
</dbReference>
<protein>
    <recommendedName>
        <fullName evidence="2">Lipocalin-like domain-containing protein</fullName>
    </recommendedName>
</protein>
<dbReference type="AlphaFoldDB" id="A0A3P1CVP3"/>
<comment type="caution">
    <text evidence="3">The sequence shown here is derived from an EMBL/GenBank/DDBJ whole genome shotgun (WGS) entry which is preliminary data.</text>
</comment>
<evidence type="ECO:0000313" key="4">
    <source>
        <dbReference type="Proteomes" id="UP000274271"/>
    </source>
</evidence>
<keyword evidence="1" id="KW-0732">Signal</keyword>
<feature type="chain" id="PRO_5018229669" description="Lipocalin-like domain-containing protein" evidence="1">
    <location>
        <begin position="23"/>
        <end position="182"/>
    </location>
</feature>
<evidence type="ECO:0000259" key="2">
    <source>
        <dbReference type="Pfam" id="PF13648"/>
    </source>
</evidence>
<organism evidence="3 4">
    <name type="scientific">Larkinella knui</name>
    <dbReference type="NCBI Taxonomy" id="2025310"/>
    <lineage>
        <taxon>Bacteria</taxon>
        <taxon>Pseudomonadati</taxon>
        <taxon>Bacteroidota</taxon>
        <taxon>Cytophagia</taxon>
        <taxon>Cytophagales</taxon>
        <taxon>Spirosomataceae</taxon>
        <taxon>Larkinella</taxon>
    </lineage>
</organism>
<evidence type="ECO:0000313" key="3">
    <source>
        <dbReference type="EMBL" id="RRB16924.1"/>
    </source>
</evidence>
<feature type="signal peptide" evidence="1">
    <location>
        <begin position="1"/>
        <end position="22"/>
    </location>
</feature>
<dbReference type="Proteomes" id="UP000274271">
    <property type="component" value="Unassembled WGS sequence"/>
</dbReference>
<evidence type="ECO:0000256" key="1">
    <source>
        <dbReference type="SAM" id="SignalP"/>
    </source>
</evidence>
<keyword evidence="4" id="KW-1185">Reference proteome</keyword>
<proteinExistence type="predicted"/>
<accession>A0A3P1CVP3</accession>
<sequence>MKMKHYLLITTLFMATLLSCSKSDDPVTPDTTNLLLRKWTFSEVSVKTDAKTYKIPADGATFFGEDNTVTFNKDNTYSTVEAGKTVNAGTWKLSNSNKTLTLTDIDKITTDMTVNTLTSTNIELATASVSMAKANPSPEELNIAFVAGFLLYSTDKAYGGTVDFTKEPEPKSLQVLLKGKAL</sequence>
<dbReference type="EMBL" id="RQJP01000001">
    <property type="protein sequence ID" value="RRB16924.1"/>
    <property type="molecule type" value="Genomic_DNA"/>
</dbReference>
<name>A0A3P1CVP3_9BACT</name>
<gene>
    <name evidence="3" type="ORF">EHT87_01145</name>
</gene>
<feature type="domain" description="Lipocalin-like" evidence="2">
    <location>
        <begin position="38"/>
        <end position="123"/>
    </location>
</feature>
<dbReference type="OrthoDB" id="955334at2"/>
<dbReference type="PROSITE" id="PS51257">
    <property type="entry name" value="PROKAR_LIPOPROTEIN"/>
    <property type="match status" value="1"/>
</dbReference>